<name>Q6KGA2_BPFO1</name>
<keyword evidence="2" id="KW-1185">Reference proteome</keyword>
<evidence type="ECO:0000313" key="1">
    <source>
        <dbReference type="EMBL" id="AAQ14717.1"/>
    </source>
</evidence>
<dbReference type="EMBL" id="AF320576">
    <property type="protein sequence ID" value="AAQ14717.1"/>
    <property type="molecule type" value="Genomic_DNA"/>
</dbReference>
<sequence length="64" mass="7022">MPSAWRRSLSILIKAAFLPIFSALAITIESASNPSRINLNSGLDRRYSRQATKCVGVTASLRFP</sequence>
<organism evidence="1 2">
    <name type="scientific">Salmonella phage Felix O1 (isolate Felix O1-VT1)</name>
    <name type="common">Bacteriophage Felix O1</name>
    <dbReference type="NCBI Taxonomy" id="1283336"/>
    <lineage>
        <taxon>Viruses</taxon>
        <taxon>Duplodnaviria</taxon>
        <taxon>Heunggongvirae</taxon>
        <taxon>Uroviricota</taxon>
        <taxon>Caudoviricetes</taxon>
        <taxon>Andersonviridae</taxon>
        <taxon>Ounavirinae</taxon>
        <taxon>Felixounavirus</taxon>
        <taxon>Felixounavirus felixO1</taxon>
    </lineage>
</organism>
<evidence type="ECO:0000313" key="2">
    <source>
        <dbReference type="Proteomes" id="UP000009070"/>
    </source>
</evidence>
<reference evidence="1 2" key="1">
    <citation type="submission" date="2000-11" db="EMBL/GenBank/DDBJ databases">
        <title>Bacteriophage Felix O1: Genetic Characterization.</title>
        <authorList>
            <person name="Sriranganathan N."/>
            <person name="Whichard J.M."/>
            <person name="Pierson F.W."/>
            <person name="Kapur V."/>
            <person name="Weigt L.A."/>
        </authorList>
    </citation>
    <scope>NUCLEOTIDE SEQUENCE [LARGE SCALE GENOMIC DNA]</scope>
    <source>
        <strain evidence="1">Felix O1-VT1</strain>
    </source>
</reference>
<accession>Q6KGA2</accession>
<protein>
    <submittedName>
        <fullName evidence="1">Uncharacterized protein</fullName>
    </submittedName>
</protein>
<dbReference type="Proteomes" id="UP000009070">
    <property type="component" value="Segment"/>
</dbReference>
<organismHost>
    <name type="scientific">Salmonella</name>
    <dbReference type="NCBI Taxonomy" id="590"/>
</organismHost>
<proteinExistence type="predicted"/>